<sequence length="139" mass="15210">MTSLIDAVSQASLRYAGGIRMKIAVASTGNHVARHFALCERFHIYMVYGGKIMKETDIPNPGLRPAMLPEFLEKQKVNAVICGGLGGRTEELFREKGISTQAGIIGDTRTAALDYLKKLRNEGAIEENINTACIQDELV</sequence>
<accession>A0A3E3IUC9</accession>
<evidence type="ECO:0000259" key="1">
    <source>
        <dbReference type="Pfam" id="PF02579"/>
    </source>
</evidence>
<evidence type="ECO:0000313" key="2">
    <source>
        <dbReference type="EMBL" id="RGE56461.1"/>
    </source>
</evidence>
<dbReference type="Proteomes" id="UP000260812">
    <property type="component" value="Unassembled WGS sequence"/>
</dbReference>
<dbReference type="Pfam" id="PF02579">
    <property type="entry name" value="Nitro_FeMo-Co"/>
    <property type="match status" value="1"/>
</dbReference>
<dbReference type="EMBL" id="QVLV01000025">
    <property type="protein sequence ID" value="RGE56461.1"/>
    <property type="molecule type" value="Genomic_DNA"/>
</dbReference>
<evidence type="ECO:0000313" key="4">
    <source>
        <dbReference type="Proteomes" id="UP000260812"/>
    </source>
</evidence>
<proteinExistence type="predicted"/>
<dbReference type="SUPFAM" id="SSF53146">
    <property type="entry name" value="Nitrogenase accessory factor-like"/>
    <property type="match status" value="1"/>
</dbReference>
<protein>
    <submittedName>
        <fullName evidence="3">Dinitrogenase iron-molybdenum cofactor</fullName>
    </submittedName>
</protein>
<dbReference type="OrthoDB" id="280278at2"/>
<dbReference type="Proteomes" id="UP000261166">
    <property type="component" value="Unassembled WGS sequence"/>
</dbReference>
<reference evidence="3 5" key="1">
    <citation type="submission" date="2018-08" db="EMBL/GenBank/DDBJ databases">
        <title>A genome reference for cultivated species of the human gut microbiota.</title>
        <authorList>
            <person name="Zou Y."/>
            <person name="Xue W."/>
            <person name="Luo G."/>
        </authorList>
    </citation>
    <scope>NUCLEOTIDE SEQUENCE [LARGE SCALE GENOMIC DNA]</scope>
    <source>
        <strain evidence="3 5">AF26-4BH</strain>
        <strain evidence="2">TF05-5AC</strain>
    </source>
</reference>
<dbReference type="Gene3D" id="3.30.420.130">
    <property type="entry name" value="Dinitrogenase iron-molybdenum cofactor biosynthesis domain"/>
    <property type="match status" value="1"/>
</dbReference>
<evidence type="ECO:0000313" key="5">
    <source>
        <dbReference type="Proteomes" id="UP000261166"/>
    </source>
</evidence>
<feature type="domain" description="Dinitrogenase iron-molybdenum cofactor biosynthesis" evidence="1">
    <location>
        <begin position="29"/>
        <end position="111"/>
    </location>
</feature>
<organism evidence="3 5">
    <name type="scientific">Eisenbergiella massiliensis</name>
    <dbReference type="NCBI Taxonomy" id="1720294"/>
    <lineage>
        <taxon>Bacteria</taxon>
        <taxon>Bacillati</taxon>
        <taxon>Bacillota</taxon>
        <taxon>Clostridia</taxon>
        <taxon>Lachnospirales</taxon>
        <taxon>Lachnospiraceae</taxon>
        <taxon>Eisenbergiella</taxon>
    </lineage>
</organism>
<dbReference type="AlphaFoldDB" id="A0A3E3IUC9"/>
<comment type="caution">
    <text evidence="3">The sequence shown here is derived from an EMBL/GenBank/DDBJ whole genome shotgun (WGS) entry which is preliminary data.</text>
</comment>
<dbReference type="PANTHER" id="PTHR42983">
    <property type="entry name" value="DINITROGENASE IRON-MOLYBDENUM COFACTOR PROTEIN-RELATED"/>
    <property type="match status" value="1"/>
</dbReference>
<dbReference type="InterPro" id="IPR036105">
    <property type="entry name" value="DiNase_FeMo-co_biosyn_sf"/>
</dbReference>
<evidence type="ECO:0000313" key="3">
    <source>
        <dbReference type="EMBL" id="RGE70662.1"/>
    </source>
</evidence>
<dbReference type="InterPro" id="IPR003731">
    <property type="entry name" value="Di-Nase_FeMo-co_biosynth"/>
</dbReference>
<keyword evidence="4" id="KW-1185">Reference proteome</keyword>
<dbReference type="EMBL" id="QVLU01000014">
    <property type="protein sequence ID" value="RGE70662.1"/>
    <property type="molecule type" value="Genomic_DNA"/>
</dbReference>
<gene>
    <name evidence="3" type="ORF">DWY69_15700</name>
    <name evidence="2" type="ORF">DXC51_24220</name>
</gene>
<name>A0A3E3IUC9_9FIRM</name>
<dbReference type="PANTHER" id="PTHR42983:SF1">
    <property type="entry name" value="IRON-MOLYBDENUM PROTEIN"/>
    <property type="match status" value="1"/>
</dbReference>